<dbReference type="EMBL" id="SMSE01000005">
    <property type="protein sequence ID" value="TDG11620.1"/>
    <property type="molecule type" value="Genomic_DNA"/>
</dbReference>
<dbReference type="PANTHER" id="PTHR43179:SF12">
    <property type="entry name" value="GALACTOFURANOSYLTRANSFERASE GLFT2"/>
    <property type="match status" value="1"/>
</dbReference>
<protein>
    <submittedName>
        <fullName evidence="5">Glycosyltransferase</fullName>
    </submittedName>
</protein>
<gene>
    <name evidence="5" type="ORF">E2F43_18065</name>
</gene>
<dbReference type="SUPFAM" id="SSF53448">
    <property type="entry name" value="Nucleotide-diphospho-sugar transferases"/>
    <property type="match status" value="1"/>
</dbReference>
<evidence type="ECO:0000256" key="1">
    <source>
        <dbReference type="ARBA" id="ARBA00006739"/>
    </source>
</evidence>
<dbReference type="OrthoDB" id="7665907at2"/>
<name>A0A4R5LN79_9GAMM</name>
<dbReference type="Pfam" id="PF00535">
    <property type="entry name" value="Glycos_transf_2"/>
    <property type="match status" value="1"/>
</dbReference>
<accession>A0A4R5LN79</accession>
<organism evidence="5 6">
    <name type="scientific">Seongchinamella unica</name>
    <dbReference type="NCBI Taxonomy" id="2547392"/>
    <lineage>
        <taxon>Bacteria</taxon>
        <taxon>Pseudomonadati</taxon>
        <taxon>Pseudomonadota</taxon>
        <taxon>Gammaproteobacteria</taxon>
        <taxon>Cellvibrionales</taxon>
        <taxon>Halieaceae</taxon>
        <taxon>Seongchinamella</taxon>
    </lineage>
</organism>
<evidence type="ECO:0000259" key="4">
    <source>
        <dbReference type="Pfam" id="PF00535"/>
    </source>
</evidence>
<sequence>MLSQSNVPHPGNLAAVIVTFNRLDKLKETIAKTLDNAFYRIVVVNNASTDDTAGWLDSLSDPRLLVIHSETNLGGAGGFNLGFAHVAEDLPDADWLVCFDDDAYPESNVVDTFNTLSIPEDVGSLAGAVYLPDGQTISEMNRPSNNPFWHFGEFLGTAGKGRMGFHVSDDAYRSETPLDVDTSSFVGCFIRLANIRKGKIGLPRSELFIYADDIIYVLDSRRAGFRHWFVPTMRFRHDCETLINQQDVYHPLWKVYYTYRNRLELFRIASGWFFPLVLLIKVPKFFLTYRHYEVSERRKFLEITRQAVKDGLRRDFSRRHSEVVSLANLEEGR</sequence>
<evidence type="ECO:0000256" key="3">
    <source>
        <dbReference type="ARBA" id="ARBA00022679"/>
    </source>
</evidence>
<proteinExistence type="inferred from homology"/>
<dbReference type="InterPro" id="IPR029044">
    <property type="entry name" value="Nucleotide-diphossugar_trans"/>
</dbReference>
<keyword evidence="2" id="KW-0328">Glycosyltransferase</keyword>
<comment type="similarity">
    <text evidence="1">Belongs to the glycosyltransferase 2 family.</text>
</comment>
<dbReference type="GO" id="GO:0016757">
    <property type="term" value="F:glycosyltransferase activity"/>
    <property type="evidence" value="ECO:0007669"/>
    <property type="project" value="UniProtKB-KW"/>
</dbReference>
<feature type="domain" description="Glycosyltransferase 2-like" evidence="4">
    <location>
        <begin position="16"/>
        <end position="108"/>
    </location>
</feature>
<keyword evidence="6" id="KW-1185">Reference proteome</keyword>
<comment type="caution">
    <text evidence="5">The sequence shown here is derived from an EMBL/GenBank/DDBJ whole genome shotgun (WGS) entry which is preliminary data.</text>
</comment>
<dbReference type="Proteomes" id="UP000295554">
    <property type="component" value="Unassembled WGS sequence"/>
</dbReference>
<evidence type="ECO:0000313" key="5">
    <source>
        <dbReference type="EMBL" id="TDG11620.1"/>
    </source>
</evidence>
<keyword evidence="3 5" id="KW-0808">Transferase</keyword>
<reference evidence="5 6" key="1">
    <citation type="submission" date="2019-03" db="EMBL/GenBank/DDBJ databases">
        <title>Seongchinamella monodicae gen. nov., sp. nov., a novel member of the Gammaproteobacteria isolated from a tidal mudflat of beach.</title>
        <authorList>
            <person name="Yang H.G."/>
            <person name="Kang J.W."/>
            <person name="Lee S.D."/>
        </authorList>
    </citation>
    <scope>NUCLEOTIDE SEQUENCE [LARGE SCALE GENOMIC DNA]</scope>
    <source>
        <strain evidence="5 6">GH4-78</strain>
    </source>
</reference>
<dbReference type="AlphaFoldDB" id="A0A4R5LN79"/>
<dbReference type="Gene3D" id="3.90.550.10">
    <property type="entry name" value="Spore Coat Polysaccharide Biosynthesis Protein SpsA, Chain A"/>
    <property type="match status" value="1"/>
</dbReference>
<evidence type="ECO:0000256" key="2">
    <source>
        <dbReference type="ARBA" id="ARBA00022676"/>
    </source>
</evidence>
<evidence type="ECO:0000313" key="6">
    <source>
        <dbReference type="Proteomes" id="UP000295554"/>
    </source>
</evidence>
<dbReference type="InterPro" id="IPR001173">
    <property type="entry name" value="Glyco_trans_2-like"/>
</dbReference>
<dbReference type="PANTHER" id="PTHR43179">
    <property type="entry name" value="RHAMNOSYLTRANSFERASE WBBL"/>
    <property type="match status" value="1"/>
</dbReference>